<evidence type="ECO:0000256" key="10">
    <source>
        <dbReference type="ARBA" id="ARBA00023125"/>
    </source>
</evidence>
<evidence type="ECO:0000256" key="4">
    <source>
        <dbReference type="ARBA" id="ARBA00022618"/>
    </source>
</evidence>
<dbReference type="GO" id="GO:0005524">
    <property type="term" value="F:ATP binding"/>
    <property type="evidence" value="ECO:0007669"/>
    <property type="project" value="UniProtKB-UniRule"/>
</dbReference>
<evidence type="ECO:0000313" key="19">
    <source>
        <dbReference type="Proteomes" id="UP000534294"/>
    </source>
</evidence>
<evidence type="ECO:0000256" key="14">
    <source>
        <dbReference type="PROSITE-ProRule" id="PRU00289"/>
    </source>
</evidence>
<name>A0A7W7YM29_9BACT</name>
<dbReference type="SMART" id="SM00382">
    <property type="entry name" value="AAA"/>
    <property type="match status" value="1"/>
</dbReference>
<feature type="compositionally biased region" description="Low complexity" evidence="15">
    <location>
        <begin position="569"/>
        <end position="579"/>
    </location>
</feature>
<evidence type="ECO:0000256" key="13">
    <source>
        <dbReference type="ARBA" id="ARBA00025923"/>
    </source>
</evidence>
<dbReference type="InterPro" id="IPR025199">
    <property type="entry name" value="FtsK_4TM"/>
</dbReference>
<evidence type="ECO:0000256" key="8">
    <source>
        <dbReference type="ARBA" id="ARBA00022840"/>
    </source>
</evidence>
<evidence type="ECO:0000259" key="17">
    <source>
        <dbReference type="PROSITE" id="PS50901"/>
    </source>
</evidence>
<dbReference type="EMBL" id="JACHIF010000005">
    <property type="protein sequence ID" value="MBB5038564.1"/>
    <property type="molecule type" value="Genomic_DNA"/>
</dbReference>
<reference evidence="18 19" key="1">
    <citation type="submission" date="2020-08" db="EMBL/GenBank/DDBJ databases">
        <title>Genomic Encyclopedia of Type Strains, Phase IV (KMG-IV): sequencing the most valuable type-strain genomes for metagenomic binning, comparative biology and taxonomic classification.</title>
        <authorList>
            <person name="Goeker M."/>
        </authorList>
    </citation>
    <scope>NUCLEOTIDE SEQUENCE [LARGE SCALE GENOMIC DNA]</scope>
    <source>
        <strain evidence="18 19">DSM 12251</strain>
    </source>
</reference>
<evidence type="ECO:0000256" key="9">
    <source>
        <dbReference type="ARBA" id="ARBA00022989"/>
    </source>
</evidence>
<dbReference type="InterPro" id="IPR041027">
    <property type="entry name" value="FtsK_alpha"/>
</dbReference>
<dbReference type="RefSeq" id="WP_184209510.1">
    <property type="nucleotide sequence ID" value="NZ_JACHIF010000005.1"/>
</dbReference>
<dbReference type="InterPro" id="IPR003593">
    <property type="entry name" value="AAA+_ATPase"/>
</dbReference>
<dbReference type="Pfam" id="PF01580">
    <property type="entry name" value="FtsK_SpoIIIE"/>
    <property type="match status" value="1"/>
</dbReference>
<accession>A0A7W7YM29</accession>
<dbReference type="InterPro" id="IPR050206">
    <property type="entry name" value="FtsK/SpoIIIE/SftA"/>
</dbReference>
<feature type="domain" description="FtsK" evidence="17">
    <location>
        <begin position="449"/>
        <end position="755"/>
    </location>
</feature>
<keyword evidence="9 16" id="KW-1133">Transmembrane helix</keyword>
<organism evidence="18 19">
    <name type="scientific">Prosthecobacter dejongeii</name>
    <dbReference type="NCBI Taxonomy" id="48465"/>
    <lineage>
        <taxon>Bacteria</taxon>
        <taxon>Pseudomonadati</taxon>
        <taxon>Verrucomicrobiota</taxon>
        <taxon>Verrucomicrobiia</taxon>
        <taxon>Verrucomicrobiales</taxon>
        <taxon>Verrucomicrobiaceae</taxon>
        <taxon>Prosthecobacter</taxon>
    </lineage>
</organism>
<keyword evidence="10" id="KW-0238">DNA-binding</keyword>
<keyword evidence="6 14" id="KW-0547">Nucleotide-binding</keyword>
<dbReference type="Pfam" id="PF09397">
    <property type="entry name" value="FtsK_gamma"/>
    <property type="match status" value="1"/>
</dbReference>
<dbReference type="Gene3D" id="3.30.980.40">
    <property type="match status" value="1"/>
</dbReference>
<keyword evidence="12" id="KW-0131">Cell cycle</keyword>
<feature type="compositionally biased region" description="Basic and acidic residues" evidence="15">
    <location>
        <begin position="272"/>
        <end position="286"/>
    </location>
</feature>
<dbReference type="InterPro" id="IPR002543">
    <property type="entry name" value="FtsK_dom"/>
</dbReference>
<evidence type="ECO:0000256" key="5">
    <source>
        <dbReference type="ARBA" id="ARBA00022692"/>
    </source>
</evidence>
<keyword evidence="11 16" id="KW-0472">Membrane</keyword>
<dbReference type="Pfam" id="PF17854">
    <property type="entry name" value="FtsK_alpha"/>
    <property type="match status" value="1"/>
</dbReference>
<evidence type="ECO:0000256" key="15">
    <source>
        <dbReference type="SAM" id="MobiDB-lite"/>
    </source>
</evidence>
<feature type="transmembrane region" description="Helical" evidence="16">
    <location>
        <begin position="21"/>
        <end position="44"/>
    </location>
</feature>
<feature type="region of interest" description="Disordered" evidence="15">
    <location>
        <begin position="260"/>
        <end position="286"/>
    </location>
</feature>
<evidence type="ECO:0000256" key="16">
    <source>
        <dbReference type="SAM" id="Phobius"/>
    </source>
</evidence>
<comment type="subunit">
    <text evidence="13">Homohexamer. Forms a ring that surrounds DNA.</text>
</comment>
<evidence type="ECO:0000313" key="18">
    <source>
        <dbReference type="EMBL" id="MBB5038564.1"/>
    </source>
</evidence>
<dbReference type="AlphaFoldDB" id="A0A7W7YM29"/>
<dbReference type="Gene3D" id="3.40.50.300">
    <property type="entry name" value="P-loop containing nucleotide triphosphate hydrolases"/>
    <property type="match status" value="1"/>
</dbReference>
<evidence type="ECO:0000256" key="2">
    <source>
        <dbReference type="ARBA" id="ARBA00006474"/>
    </source>
</evidence>
<dbReference type="SUPFAM" id="SSF46785">
    <property type="entry name" value="Winged helix' DNA-binding domain"/>
    <property type="match status" value="1"/>
</dbReference>
<dbReference type="InterPro" id="IPR036390">
    <property type="entry name" value="WH_DNA-bd_sf"/>
</dbReference>
<dbReference type="InterPro" id="IPR018541">
    <property type="entry name" value="Ftsk_gamma"/>
</dbReference>
<feature type="region of interest" description="Disordered" evidence="15">
    <location>
        <begin position="814"/>
        <end position="839"/>
    </location>
</feature>
<comment type="subcellular location">
    <subcellularLocation>
        <location evidence="1">Cell membrane</location>
        <topology evidence="1">Multi-pass membrane protein</topology>
    </subcellularLocation>
</comment>
<evidence type="ECO:0000256" key="11">
    <source>
        <dbReference type="ARBA" id="ARBA00023136"/>
    </source>
</evidence>
<feature type="transmembrane region" description="Helical" evidence="16">
    <location>
        <begin position="169"/>
        <end position="188"/>
    </location>
</feature>
<keyword evidence="5 16" id="KW-0812">Transmembrane</keyword>
<evidence type="ECO:0000256" key="1">
    <source>
        <dbReference type="ARBA" id="ARBA00004651"/>
    </source>
</evidence>
<feature type="binding site" evidence="14">
    <location>
        <begin position="466"/>
        <end position="473"/>
    </location>
    <ligand>
        <name>ATP</name>
        <dbReference type="ChEBI" id="CHEBI:30616"/>
    </ligand>
</feature>
<protein>
    <submittedName>
        <fullName evidence="18">S-DNA-T family DNA segregation ATPase FtsK/SpoIIIE</fullName>
    </submittedName>
</protein>
<dbReference type="GO" id="GO:0005886">
    <property type="term" value="C:plasma membrane"/>
    <property type="evidence" value="ECO:0007669"/>
    <property type="project" value="UniProtKB-SubCell"/>
</dbReference>
<keyword evidence="4" id="KW-0132">Cell division</keyword>
<feature type="transmembrane region" description="Helical" evidence="16">
    <location>
        <begin position="81"/>
        <end position="101"/>
    </location>
</feature>
<dbReference type="PANTHER" id="PTHR22683">
    <property type="entry name" value="SPORULATION PROTEIN RELATED"/>
    <property type="match status" value="1"/>
</dbReference>
<sequence length="900" mass="97596">MAAELAKSRPARARVQEKESPWNDAVGIAMLVVAAMYLLALVSYDPMDLPTWFWLSVTDQPNLVVKNFVGRFGAMTAGASLYLAGMAIYLLPFSMTWFGVCKLASNVKVTGRSWLGVALMVITTAAIFEVQDILNQRDNITPLGGGGGFGYLIGGSILANLLGKVGSTVVLAGIYAVGFFLASGIHPLQAIQAIRMEITRAWETYQIRREIAAREAELADNPAAVPTPSRRKKSTLEIKAETAPAGPLVTPELGLTFEPPKPKIIDSSASRTHTEETDKPRLSDVWEKKRAQKLEQAPHGTLGSLAVRFKDYKLPELDLLSWPDESLHKPTDPRELMAIQDTIIKALASFNVKVEAGDITRGPAITRYEVRPVDGLRVARIAALDDDIARATCAERINILAPIPGKDTVGIELANKDKVIVPIRELLEDEVFTNGKARLPIALGKDVYGKTIIGDLASMPHLLVAGATGSGKSVCINGIITSLLCRFAPDELRFIMIDPKVVEMQNYANLPHLAVPVVTDPKKALLALRWVVREMESRYQMFAQEGCRNFETFNNRNRKRAAANEARRAAAAAQGAPEPVVEEEPTPEPEPEPVQPAKSVKTSAGTDDVRVSAAFAKAAAAADHLVDGTSPPWEDAEVAAELEAETLPVELPVDHNGDWIGDSRPPPPRARSQEFIIPDTLPYIVVIIDELADLMQTAPADIEVAIARITQMARAAGIHLIVATQTPRADVLTGVIKANIPTRIAFQVSSALDSRVILDRKGAENLVGKGDMLYVPPGGAQPIRSQGALVTDDEIHAVVERCVAQGKPIFDVKVDDETGEMGGDDDEEGSGVSSEEEDTLEKCLEVIRQEKKASTSLFQRRLKLGYGRAARMMDILEDRGIIGPGEGAKPREILVDMDMI</sequence>
<dbReference type="SUPFAM" id="SSF52540">
    <property type="entry name" value="P-loop containing nucleoside triphosphate hydrolases"/>
    <property type="match status" value="1"/>
</dbReference>
<dbReference type="Pfam" id="PF13491">
    <property type="entry name" value="FtsK_4TM"/>
    <property type="match status" value="1"/>
</dbReference>
<proteinExistence type="inferred from homology"/>
<keyword evidence="19" id="KW-1185">Reference proteome</keyword>
<dbReference type="PANTHER" id="PTHR22683:SF41">
    <property type="entry name" value="DNA TRANSLOCASE FTSK"/>
    <property type="match status" value="1"/>
</dbReference>
<feature type="region of interest" description="Disordered" evidence="15">
    <location>
        <begin position="561"/>
        <end position="605"/>
    </location>
</feature>
<evidence type="ECO:0000256" key="7">
    <source>
        <dbReference type="ARBA" id="ARBA00022829"/>
    </source>
</evidence>
<evidence type="ECO:0000256" key="12">
    <source>
        <dbReference type="ARBA" id="ARBA00023306"/>
    </source>
</evidence>
<gene>
    <name evidence="18" type="ORF">HNQ64_002827</name>
</gene>
<keyword evidence="3" id="KW-1003">Cell membrane</keyword>
<feature type="compositionally biased region" description="Acidic residues" evidence="15">
    <location>
        <begin position="580"/>
        <end position="591"/>
    </location>
</feature>
<dbReference type="PROSITE" id="PS50901">
    <property type="entry name" value="FTSK"/>
    <property type="match status" value="1"/>
</dbReference>
<keyword evidence="7" id="KW-0159">Chromosome partition</keyword>
<feature type="transmembrane region" description="Helical" evidence="16">
    <location>
        <begin position="143"/>
        <end position="162"/>
    </location>
</feature>
<dbReference type="GO" id="GO:0051301">
    <property type="term" value="P:cell division"/>
    <property type="evidence" value="ECO:0007669"/>
    <property type="project" value="UniProtKB-KW"/>
</dbReference>
<dbReference type="Gene3D" id="1.10.10.10">
    <property type="entry name" value="Winged helix-like DNA-binding domain superfamily/Winged helix DNA-binding domain"/>
    <property type="match status" value="1"/>
</dbReference>
<dbReference type="SMART" id="SM00843">
    <property type="entry name" value="Ftsk_gamma"/>
    <property type="match status" value="1"/>
</dbReference>
<feature type="compositionally biased region" description="Acidic residues" evidence="15">
    <location>
        <begin position="817"/>
        <end position="839"/>
    </location>
</feature>
<dbReference type="Proteomes" id="UP000534294">
    <property type="component" value="Unassembled WGS sequence"/>
</dbReference>
<dbReference type="InterPro" id="IPR027417">
    <property type="entry name" value="P-loop_NTPase"/>
</dbReference>
<comment type="similarity">
    <text evidence="2">Belongs to the FtsK/SpoIIIE/SftA family.</text>
</comment>
<dbReference type="GO" id="GO:0007059">
    <property type="term" value="P:chromosome segregation"/>
    <property type="evidence" value="ECO:0007669"/>
    <property type="project" value="UniProtKB-KW"/>
</dbReference>
<dbReference type="GO" id="GO:0003677">
    <property type="term" value="F:DNA binding"/>
    <property type="evidence" value="ECO:0007669"/>
    <property type="project" value="UniProtKB-KW"/>
</dbReference>
<keyword evidence="8 14" id="KW-0067">ATP-binding</keyword>
<comment type="caution">
    <text evidence="18">The sequence shown here is derived from an EMBL/GenBank/DDBJ whole genome shotgun (WGS) entry which is preliminary data.</text>
</comment>
<feature type="transmembrane region" description="Helical" evidence="16">
    <location>
        <begin position="113"/>
        <end position="131"/>
    </location>
</feature>
<dbReference type="InterPro" id="IPR036388">
    <property type="entry name" value="WH-like_DNA-bd_sf"/>
</dbReference>
<evidence type="ECO:0000256" key="3">
    <source>
        <dbReference type="ARBA" id="ARBA00022475"/>
    </source>
</evidence>
<evidence type="ECO:0000256" key="6">
    <source>
        <dbReference type="ARBA" id="ARBA00022741"/>
    </source>
</evidence>